<feature type="domain" description="YjiS-like" evidence="1">
    <location>
        <begin position="27"/>
        <end position="56"/>
    </location>
</feature>
<dbReference type="Proteomes" id="UP001269144">
    <property type="component" value="Unassembled WGS sequence"/>
</dbReference>
<organism evidence="2 3">
    <name type="scientific">Paracoccus aurantius</name>
    <dbReference type="NCBI Taxonomy" id="3073814"/>
    <lineage>
        <taxon>Bacteria</taxon>
        <taxon>Pseudomonadati</taxon>
        <taxon>Pseudomonadota</taxon>
        <taxon>Alphaproteobacteria</taxon>
        <taxon>Rhodobacterales</taxon>
        <taxon>Paracoccaceae</taxon>
        <taxon>Paracoccus</taxon>
    </lineage>
</organism>
<dbReference type="EMBL" id="JAVQLW010000002">
    <property type="protein sequence ID" value="MDS9469016.1"/>
    <property type="molecule type" value="Genomic_DNA"/>
</dbReference>
<evidence type="ECO:0000259" key="1">
    <source>
        <dbReference type="Pfam" id="PF06568"/>
    </source>
</evidence>
<sequence length="73" mass="8407">MSATLEMRPESSFPRQEMPRFFLLEGVRSSMRRRQDVILLSQMDKRLLKDIGLDRGRLGLTLDASIRGKRDGA</sequence>
<evidence type="ECO:0000313" key="2">
    <source>
        <dbReference type="EMBL" id="MDS9469016.1"/>
    </source>
</evidence>
<name>A0ABU2HVE3_9RHOB</name>
<gene>
    <name evidence="2" type="ORF">RGQ15_15730</name>
</gene>
<keyword evidence="3" id="KW-1185">Reference proteome</keyword>
<reference evidence="3" key="1">
    <citation type="submission" date="2023-07" db="EMBL/GenBank/DDBJ databases">
        <title>Paracoccus sp. MBLB3053 whole genome sequence.</title>
        <authorList>
            <person name="Hwang C.Y."/>
            <person name="Cho E.-S."/>
            <person name="Seo M.-J."/>
        </authorList>
    </citation>
    <scope>NUCLEOTIDE SEQUENCE [LARGE SCALE GENOMIC DNA]</scope>
    <source>
        <strain evidence="3">MBLB3053</strain>
    </source>
</reference>
<dbReference type="Pfam" id="PF06568">
    <property type="entry name" value="YjiS-like"/>
    <property type="match status" value="1"/>
</dbReference>
<protein>
    <submittedName>
        <fullName evidence="2">DUF1127 domain-containing protein</fullName>
    </submittedName>
</protein>
<accession>A0ABU2HVE3</accession>
<dbReference type="InterPro" id="IPR009506">
    <property type="entry name" value="YjiS-like"/>
</dbReference>
<evidence type="ECO:0000313" key="3">
    <source>
        <dbReference type="Proteomes" id="UP001269144"/>
    </source>
</evidence>
<proteinExistence type="predicted"/>
<comment type="caution">
    <text evidence="2">The sequence shown here is derived from an EMBL/GenBank/DDBJ whole genome shotgun (WGS) entry which is preliminary data.</text>
</comment>